<proteinExistence type="predicted"/>
<keyword evidence="1" id="KW-1133">Transmembrane helix</keyword>
<feature type="transmembrane region" description="Helical" evidence="1">
    <location>
        <begin position="42"/>
        <end position="64"/>
    </location>
</feature>
<evidence type="ECO:0000313" key="3">
    <source>
        <dbReference type="Proteomes" id="UP000078200"/>
    </source>
</evidence>
<keyword evidence="1" id="KW-0472">Membrane</keyword>
<sequence>MDETVAQLEGENCGLSLELRTVDTLSCKRFPRKFFLKQLRNAGIKFAITVRNALTYAVIYYYSASLATEMVAHTIIPLQLIQLTTAYLFYISEMNARKLISIKERLLPLAKKQVLFYRDHVLILSFYLNTSTVCFNSLSVAAGVLRRNFTSCAIATPLLANIYLLHPNIPSTR</sequence>
<dbReference type="Proteomes" id="UP000078200">
    <property type="component" value="Unassembled WGS sequence"/>
</dbReference>
<keyword evidence="3" id="KW-1185">Reference proteome</keyword>
<evidence type="ECO:0000256" key="1">
    <source>
        <dbReference type="SAM" id="Phobius"/>
    </source>
</evidence>
<feature type="transmembrane region" description="Helical" evidence="1">
    <location>
        <begin position="121"/>
        <end position="142"/>
    </location>
</feature>
<evidence type="ECO:0000313" key="2">
    <source>
        <dbReference type="EnsemblMetazoa" id="GAUT006093-PA"/>
    </source>
</evidence>
<feature type="transmembrane region" description="Helical" evidence="1">
    <location>
        <begin position="70"/>
        <end position="90"/>
    </location>
</feature>
<organism evidence="2 3">
    <name type="scientific">Glossina austeni</name>
    <name type="common">Savannah tsetse fly</name>
    <dbReference type="NCBI Taxonomy" id="7395"/>
    <lineage>
        <taxon>Eukaryota</taxon>
        <taxon>Metazoa</taxon>
        <taxon>Ecdysozoa</taxon>
        <taxon>Arthropoda</taxon>
        <taxon>Hexapoda</taxon>
        <taxon>Insecta</taxon>
        <taxon>Pterygota</taxon>
        <taxon>Neoptera</taxon>
        <taxon>Endopterygota</taxon>
        <taxon>Diptera</taxon>
        <taxon>Brachycera</taxon>
        <taxon>Muscomorpha</taxon>
        <taxon>Hippoboscoidea</taxon>
        <taxon>Glossinidae</taxon>
        <taxon>Glossina</taxon>
    </lineage>
</organism>
<reference evidence="2" key="1">
    <citation type="submission" date="2020-05" db="UniProtKB">
        <authorList>
            <consortium name="EnsemblMetazoa"/>
        </authorList>
    </citation>
    <scope>IDENTIFICATION</scope>
    <source>
        <strain evidence="2">TTRI</strain>
    </source>
</reference>
<keyword evidence="1" id="KW-0812">Transmembrane</keyword>
<protein>
    <submittedName>
        <fullName evidence="2">Uncharacterized protein</fullName>
    </submittedName>
</protein>
<accession>A0A1A9UIL5</accession>
<dbReference type="EnsemblMetazoa" id="GAUT006093-RA">
    <property type="protein sequence ID" value="GAUT006093-PA"/>
    <property type="gene ID" value="GAUT006093"/>
</dbReference>
<name>A0A1A9UIL5_GLOAU</name>
<dbReference type="AlphaFoldDB" id="A0A1A9UIL5"/>
<dbReference type="VEuPathDB" id="VectorBase:GAUT006093"/>